<accession>A0A178Z4Z8</accession>
<dbReference type="RefSeq" id="XP_018687958.1">
    <property type="nucleotide sequence ID" value="XM_018842545.1"/>
</dbReference>
<organism evidence="2 3">
    <name type="scientific">Fonsecaea erecta</name>
    <dbReference type="NCBI Taxonomy" id="1367422"/>
    <lineage>
        <taxon>Eukaryota</taxon>
        <taxon>Fungi</taxon>
        <taxon>Dikarya</taxon>
        <taxon>Ascomycota</taxon>
        <taxon>Pezizomycotina</taxon>
        <taxon>Eurotiomycetes</taxon>
        <taxon>Chaetothyriomycetidae</taxon>
        <taxon>Chaetothyriales</taxon>
        <taxon>Herpotrichiellaceae</taxon>
        <taxon>Fonsecaea</taxon>
    </lineage>
</organism>
<dbReference type="OrthoDB" id="3641511at2759"/>
<gene>
    <name evidence="2" type="ORF">AYL99_11039</name>
</gene>
<keyword evidence="3" id="KW-1185">Reference proteome</keyword>
<protein>
    <submittedName>
        <fullName evidence="2">Uncharacterized protein</fullName>
    </submittedName>
</protein>
<dbReference type="Gene3D" id="1.20.5.340">
    <property type="match status" value="1"/>
</dbReference>
<dbReference type="STRING" id="1367422.A0A178Z4Z8"/>
<reference evidence="2 3" key="1">
    <citation type="submission" date="2016-04" db="EMBL/GenBank/DDBJ databases">
        <title>Draft genome of Fonsecaea erecta CBS 125763.</title>
        <authorList>
            <person name="Weiss V.A."/>
            <person name="Vicente V.A."/>
            <person name="Raittz R.T."/>
            <person name="Moreno L.F."/>
            <person name="De Souza E.M."/>
            <person name="Pedrosa F.O."/>
            <person name="Steffens M.B."/>
            <person name="Faoro H."/>
            <person name="Tadra-Sfeir M.Z."/>
            <person name="Najafzadeh M.J."/>
            <person name="Felipe M.S."/>
            <person name="Teixeira M."/>
            <person name="Sun J."/>
            <person name="Xi L."/>
            <person name="Gomes R."/>
            <person name="De Azevedo C.M."/>
            <person name="Salgado C.G."/>
            <person name="Da Silva M.B."/>
            <person name="Nascimento M.F."/>
            <person name="Queiroz-Telles F."/>
            <person name="Attili D.S."/>
            <person name="Gorbushina A."/>
        </authorList>
    </citation>
    <scope>NUCLEOTIDE SEQUENCE [LARGE SCALE GENOMIC DNA]</scope>
    <source>
        <strain evidence="2 3">CBS 125763</strain>
    </source>
</reference>
<dbReference type="EMBL" id="LVYI01000013">
    <property type="protein sequence ID" value="OAP54591.1"/>
    <property type="molecule type" value="Genomic_DNA"/>
</dbReference>
<evidence type="ECO:0000313" key="3">
    <source>
        <dbReference type="Proteomes" id="UP000078343"/>
    </source>
</evidence>
<comment type="caution">
    <text evidence="2">The sequence shown here is derived from an EMBL/GenBank/DDBJ whole genome shotgun (WGS) entry which is preliminary data.</text>
</comment>
<sequence length="214" mass="23375">MRDPNSLGSQPTADRVVPIVVGAAENLSNVLASDQGDTTTQLPGHPVSPFGQTEIMLSSVTNKLDSMTNKLDSTINKLDSMTNKLDSVNNKLDSMCNKLDSMCNKLDSTDKFNSLDNKLDALTARTMANAHNSMARLQNGHSHWHEEPLVPLVNPATNAAIPGFPPSYSDVTDNMDDQGLDAVLRELELSTEGNALEKKRRIRQFIGIKPLRGY</sequence>
<feature type="coiled-coil region" evidence="1">
    <location>
        <begin position="64"/>
        <end position="98"/>
    </location>
</feature>
<evidence type="ECO:0000256" key="1">
    <source>
        <dbReference type="SAM" id="Coils"/>
    </source>
</evidence>
<dbReference type="AlphaFoldDB" id="A0A178Z4Z8"/>
<dbReference type="GeneID" id="30015207"/>
<dbReference type="Proteomes" id="UP000078343">
    <property type="component" value="Unassembled WGS sequence"/>
</dbReference>
<proteinExistence type="predicted"/>
<evidence type="ECO:0000313" key="2">
    <source>
        <dbReference type="EMBL" id="OAP54591.1"/>
    </source>
</evidence>
<name>A0A178Z4Z8_9EURO</name>
<keyword evidence="1" id="KW-0175">Coiled coil</keyword>